<evidence type="ECO:0000313" key="1">
    <source>
        <dbReference type="EMBL" id="GAA0467051.1"/>
    </source>
</evidence>
<name>A0ABN1A443_9SPHN</name>
<protein>
    <recommendedName>
        <fullName evidence="3">MarR family transcriptional regulator</fullName>
    </recommendedName>
</protein>
<reference evidence="1 2" key="1">
    <citation type="journal article" date="2019" name="Int. J. Syst. Evol. Microbiol.">
        <title>The Global Catalogue of Microorganisms (GCM) 10K type strain sequencing project: providing services to taxonomists for standard genome sequencing and annotation.</title>
        <authorList>
            <consortium name="The Broad Institute Genomics Platform"/>
            <consortium name="The Broad Institute Genome Sequencing Center for Infectious Disease"/>
            <person name="Wu L."/>
            <person name="Ma J."/>
        </authorList>
    </citation>
    <scope>NUCLEOTIDE SEQUENCE [LARGE SCALE GENOMIC DNA]</scope>
    <source>
        <strain evidence="1 2">JCM 14162</strain>
    </source>
</reference>
<sequence>MNKLPKLESFYQLLTICEQAVGGDMTKNIPLAIGLNIYIAQRSGDALDRGDLIELVATPPSTFDRYVSLMESDGVIEKSSAGDPKESVFMLSDSATECFQSIFED</sequence>
<keyword evidence="2" id="KW-1185">Reference proteome</keyword>
<dbReference type="Proteomes" id="UP001500713">
    <property type="component" value="Unassembled WGS sequence"/>
</dbReference>
<gene>
    <name evidence="1" type="ORF">GCM10009096_04730</name>
</gene>
<organism evidence="1 2">
    <name type="scientific">Parasphingorhabdus litoris</name>
    <dbReference type="NCBI Taxonomy" id="394733"/>
    <lineage>
        <taxon>Bacteria</taxon>
        <taxon>Pseudomonadati</taxon>
        <taxon>Pseudomonadota</taxon>
        <taxon>Alphaproteobacteria</taxon>
        <taxon>Sphingomonadales</taxon>
        <taxon>Sphingomonadaceae</taxon>
        <taxon>Parasphingorhabdus</taxon>
    </lineage>
</organism>
<comment type="caution">
    <text evidence="1">The sequence shown here is derived from an EMBL/GenBank/DDBJ whole genome shotgun (WGS) entry which is preliminary data.</text>
</comment>
<evidence type="ECO:0008006" key="3">
    <source>
        <dbReference type="Google" id="ProtNLM"/>
    </source>
</evidence>
<dbReference type="RefSeq" id="WP_229953982.1">
    <property type="nucleotide sequence ID" value="NZ_BAAAEM010000002.1"/>
</dbReference>
<proteinExistence type="predicted"/>
<dbReference type="EMBL" id="BAAAEM010000002">
    <property type="protein sequence ID" value="GAA0467051.1"/>
    <property type="molecule type" value="Genomic_DNA"/>
</dbReference>
<evidence type="ECO:0000313" key="2">
    <source>
        <dbReference type="Proteomes" id="UP001500713"/>
    </source>
</evidence>
<accession>A0ABN1A443</accession>